<protein>
    <submittedName>
        <fullName evidence="2">DUF4274 domain-containing protein</fullName>
    </submittedName>
</protein>
<name>A0A3T2CLD0_LISMN</name>
<evidence type="ECO:0000313" key="5">
    <source>
        <dbReference type="Proteomes" id="UP000566597"/>
    </source>
</evidence>
<proteinExistence type="predicted"/>
<dbReference type="Pfam" id="PF14096">
    <property type="entry name" value="DUF4274"/>
    <property type="match status" value="1"/>
</dbReference>
<evidence type="ECO:0000259" key="1">
    <source>
        <dbReference type="Pfam" id="PF14096"/>
    </source>
</evidence>
<reference evidence="2 4" key="1">
    <citation type="submission" date="2018-06" db="EMBL/GenBank/DDBJ databases">
        <authorList>
            <consortium name="GenomeTrakr: Next Generation Sequencing Network for Food Pathogen Tracability"/>
        </authorList>
    </citation>
    <scope>NUCLEOTIDE SEQUENCE [LARGE SCALE GENOMIC DNA]</scope>
    <source>
        <strain evidence="2 4">FLAG-78586</strain>
    </source>
</reference>
<dbReference type="RefSeq" id="WP_003721523.1">
    <property type="nucleotide sequence ID" value="NZ_CP019617.1"/>
</dbReference>
<evidence type="ECO:0000313" key="2">
    <source>
        <dbReference type="EMBL" id="EAE1094977.1"/>
    </source>
</evidence>
<evidence type="ECO:0000313" key="3">
    <source>
        <dbReference type="EMBL" id="EAH0250931.1"/>
    </source>
</evidence>
<accession>A0A3T2CLD0</accession>
<organism evidence="2 4">
    <name type="scientific">Listeria monocytogenes</name>
    <dbReference type="NCBI Taxonomy" id="1639"/>
    <lineage>
        <taxon>Bacteria</taxon>
        <taxon>Bacillati</taxon>
        <taxon>Bacillota</taxon>
        <taxon>Bacilli</taxon>
        <taxon>Bacillales</taxon>
        <taxon>Listeriaceae</taxon>
        <taxon>Listeria</taxon>
    </lineage>
</organism>
<sequence length="170" mass="19829">MDNEKIATQEKAIWEAFLSEASVEDLFRSVVTANYDDISLDSPLTKKIVNDASVDKAVALAFYWRLAPRYKKQYVTIQDAPEWLQEEFQLITILEEKFVNDFYQKEEIYYDPKSDFETDWTLDYLECDPEKTLPSVMEQAINGDTFVGEPYDVFEDGLPFALAERISELY</sequence>
<dbReference type="AlphaFoldDB" id="A0A3T2CLD0"/>
<gene>
    <name evidence="2" type="ORF">APD94_03310</name>
    <name evidence="3" type="ORF">D4U23_00860</name>
</gene>
<dbReference type="Proteomes" id="UP000566597">
    <property type="component" value="Unassembled WGS sequence"/>
</dbReference>
<comment type="caution">
    <text evidence="2">The sequence shown here is derived from an EMBL/GenBank/DDBJ whole genome shotgun (WGS) entry which is preliminary data.</text>
</comment>
<reference evidence="3 5" key="2">
    <citation type="submission" date="2019-04" db="EMBL/GenBank/DDBJ databases">
        <authorList>
            <person name="Ashton P.M."/>
            <person name="Dallman T."/>
            <person name="Nair S."/>
            <person name="De Pinna E."/>
            <person name="Peters T."/>
            <person name="Grant K."/>
        </authorList>
    </citation>
    <scope>NUCLEOTIDE SEQUENCE [LARGE SCALE GENOMIC DNA]</scope>
    <source>
        <strain evidence="3 5">406731</strain>
    </source>
</reference>
<dbReference type="Proteomes" id="UP000355989">
    <property type="component" value="Unassembled WGS sequence"/>
</dbReference>
<evidence type="ECO:0000313" key="4">
    <source>
        <dbReference type="Proteomes" id="UP000355989"/>
    </source>
</evidence>
<dbReference type="EMBL" id="AAAQOE010000001">
    <property type="protein sequence ID" value="EAE1094977.1"/>
    <property type="molecule type" value="Genomic_DNA"/>
</dbReference>
<dbReference type="InterPro" id="IPR025369">
    <property type="entry name" value="DUF4274"/>
</dbReference>
<feature type="domain" description="DUF4274" evidence="1">
    <location>
        <begin position="33"/>
        <end position="98"/>
    </location>
</feature>
<dbReference type="EMBL" id="AABEVT010000001">
    <property type="protein sequence ID" value="EAH0250931.1"/>
    <property type="molecule type" value="Genomic_DNA"/>
</dbReference>